<dbReference type="InterPro" id="IPR000182">
    <property type="entry name" value="GNAT_dom"/>
</dbReference>
<evidence type="ECO:0000313" key="2">
    <source>
        <dbReference type="EMBL" id="MBH1931613.1"/>
    </source>
</evidence>
<reference evidence="2 7" key="2">
    <citation type="submission" date="2020-11" db="EMBL/GenBank/DDBJ databases">
        <title>Enhanced detection system for hospital associated transmission using whole genome sequencing surveillance.</title>
        <authorList>
            <person name="Harrison L.H."/>
            <person name="Van Tyne D."/>
            <person name="Marsh J.W."/>
            <person name="Griffith M.P."/>
            <person name="Snyder D.J."/>
            <person name="Cooper V.S."/>
            <person name="Mustapha M."/>
        </authorList>
    </citation>
    <scope>NUCLEOTIDE SEQUENCE [LARGE SCALE GENOMIC DNA]</scope>
    <source>
        <strain evidence="2 7">SER00230</strain>
    </source>
</reference>
<proteinExistence type="predicted"/>
<feature type="domain" description="N-acetyltransferase" evidence="1">
    <location>
        <begin position="4"/>
        <end position="164"/>
    </location>
</feature>
<dbReference type="InterPro" id="IPR016181">
    <property type="entry name" value="Acyl_CoA_acyltransferase"/>
</dbReference>
<dbReference type="EC" id="2.3.1.57" evidence="4"/>
<dbReference type="PANTHER" id="PTHR43617">
    <property type="entry name" value="L-AMINO ACID N-ACETYLTRANSFERASE"/>
    <property type="match status" value="1"/>
</dbReference>
<dbReference type="Proteomes" id="UP000624159">
    <property type="component" value="Unassembled WGS sequence"/>
</dbReference>
<reference evidence="5 6" key="1">
    <citation type="submission" date="2018-12" db="EMBL/GenBank/DDBJ databases">
        <authorList>
            <consortium name="Pathogen Informatics"/>
        </authorList>
    </citation>
    <scope>NUCLEOTIDE SEQUENCE [LARGE SCALE GENOMIC DNA]</scope>
    <source>
        <strain evidence="4 6">NCTC10036</strain>
        <strain evidence="3 5">NCTC9419</strain>
    </source>
</reference>
<dbReference type="CDD" id="cd04301">
    <property type="entry name" value="NAT_SF"/>
    <property type="match status" value="1"/>
</dbReference>
<dbReference type="PANTHER" id="PTHR43617:SF22">
    <property type="entry name" value="L-AMINO ACID N-ACETYLTRANSFERASE AAAT"/>
    <property type="match status" value="1"/>
</dbReference>
<keyword evidence="4" id="KW-0012">Acyltransferase</keyword>
<dbReference type="STRING" id="61652.AXX16_0764"/>
<dbReference type="EMBL" id="LR134493">
    <property type="protein sequence ID" value="VEI64236.1"/>
    <property type="molecule type" value="Genomic_DNA"/>
</dbReference>
<gene>
    <name evidence="4" type="primary">bltD</name>
    <name evidence="2" type="ORF">I5U13_18320</name>
    <name evidence="4" type="ORF">NCTC10036_01794</name>
    <name evidence="3" type="ORF">NCTC9419_02173</name>
</gene>
<dbReference type="PROSITE" id="PS51186">
    <property type="entry name" value="GNAT"/>
    <property type="match status" value="1"/>
</dbReference>
<dbReference type="Proteomes" id="UP000271603">
    <property type="component" value="Chromosome"/>
</dbReference>
<evidence type="ECO:0000313" key="7">
    <source>
        <dbReference type="Proteomes" id="UP000624159"/>
    </source>
</evidence>
<sequence>MGEIIVRHVETADAQALQRLYAHPNVYRDTLQLPLPSLAHWQQRLADAKPGLHNLVACIDEQVVGQIVIQLNQSLRRRHVATFGIGVDPAQQGKGVGGALMRAMIELCDNWAAIQRIELTVFTDNQGAIALYKKFGFEIEGTSRHYAMRDGKLVDAYHMARFHGV</sequence>
<evidence type="ECO:0000313" key="3">
    <source>
        <dbReference type="EMBL" id="VEA70665.1"/>
    </source>
</evidence>
<dbReference type="Proteomes" id="UP000281904">
    <property type="component" value="Chromosome"/>
</dbReference>
<dbReference type="GO" id="GO:0004145">
    <property type="term" value="F:diamine N-acetyltransferase activity"/>
    <property type="evidence" value="ECO:0007669"/>
    <property type="project" value="UniProtKB-EC"/>
</dbReference>
<evidence type="ECO:0000313" key="5">
    <source>
        <dbReference type="Proteomes" id="UP000271603"/>
    </source>
</evidence>
<dbReference type="Gene3D" id="3.40.630.30">
    <property type="match status" value="1"/>
</dbReference>
<evidence type="ECO:0000259" key="1">
    <source>
        <dbReference type="PROSITE" id="PS51186"/>
    </source>
</evidence>
<name>A0A3S4XDJ7_SERRU</name>
<accession>A0A3S4XDJ7</accession>
<protein>
    <submittedName>
        <fullName evidence="2">GNAT family N-acetyltransferase</fullName>
    </submittedName>
    <submittedName>
        <fullName evidence="4">Spermine/spermidine acetyltransferase</fullName>
        <ecNumber evidence="4">2.3.1.57</ecNumber>
    </submittedName>
</protein>
<keyword evidence="4" id="KW-0808">Transferase</keyword>
<dbReference type="EMBL" id="LR134155">
    <property type="protein sequence ID" value="VEA70665.1"/>
    <property type="molecule type" value="Genomic_DNA"/>
</dbReference>
<keyword evidence="7" id="KW-1185">Reference proteome</keyword>
<dbReference type="AlphaFoldDB" id="A0A3S4XDJ7"/>
<dbReference type="EMBL" id="JADULK010000010">
    <property type="protein sequence ID" value="MBH1931613.1"/>
    <property type="molecule type" value="Genomic_DNA"/>
</dbReference>
<dbReference type="Pfam" id="PF00583">
    <property type="entry name" value="Acetyltransf_1"/>
    <property type="match status" value="1"/>
</dbReference>
<evidence type="ECO:0000313" key="4">
    <source>
        <dbReference type="EMBL" id="VEI64236.1"/>
    </source>
</evidence>
<dbReference type="SUPFAM" id="SSF55729">
    <property type="entry name" value="Acyl-CoA N-acyltransferases (Nat)"/>
    <property type="match status" value="1"/>
</dbReference>
<dbReference type="RefSeq" id="WP_126531131.1">
    <property type="nucleotide sequence ID" value="NZ_JADULK010000010.1"/>
</dbReference>
<dbReference type="InterPro" id="IPR050276">
    <property type="entry name" value="MshD_Acetyltransferase"/>
</dbReference>
<organism evidence="4 6">
    <name type="scientific">Serratia rubidaea</name>
    <name type="common">Serratia marinorubra</name>
    <dbReference type="NCBI Taxonomy" id="61652"/>
    <lineage>
        <taxon>Bacteria</taxon>
        <taxon>Pseudomonadati</taxon>
        <taxon>Pseudomonadota</taxon>
        <taxon>Gammaproteobacteria</taxon>
        <taxon>Enterobacterales</taxon>
        <taxon>Yersiniaceae</taxon>
        <taxon>Serratia</taxon>
    </lineage>
</organism>
<evidence type="ECO:0000313" key="6">
    <source>
        <dbReference type="Proteomes" id="UP000281904"/>
    </source>
</evidence>